<sequence>MFVSTNTPSSVPVAACAPFAGLGHAMDAVVAVVRCLCPRWKESAVAARMPFQPVGAYGYALQCRLGRETRAG</sequence>
<protein>
    <submittedName>
        <fullName evidence="1">Uncharacterized protein</fullName>
    </submittedName>
</protein>
<dbReference type="RefSeq" id="WP_158947724.1">
    <property type="nucleotide sequence ID" value="NZ_CP046400.1"/>
</dbReference>
<organism evidence="1 2">
    <name type="scientific">Pseudodesulfovibrio cashew</name>
    <dbReference type="NCBI Taxonomy" id="2678688"/>
    <lineage>
        <taxon>Bacteria</taxon>
        <taxon>Pseudomonadati</taxon>
        <taxon>Thermodesulfobacteriota</taxon>
        <taxon>Desulfovibrionia</taxon>
        <taxon>Desulfovibrionales</taxon>
        <taxon>Desulfovibrionaceae</taxon>
    </lineage>
</organism>
<proteinExistence type="predicted"/>
<keyword evidence="2" id="KW-1185">Reference proteome</keyword>
<dbReference type="AlphaFoldDB" id="A0A6I6JCB8"/>
<dbReference type="Proteomes" id="UP000428328">
    <property type="component" value="Chromosome"/>
</dbReference>
<reference evidence="1 2" key="1">
    <citation type="submission" date="2019-11" db="EMBL/GenBank/DDBJ databases">
        <authorList>
            <person name="Zheng R.K."/>
            <person name="Sun C.M."/>
        </authorList>
    </citation>
    <scope>NUCLEOTIDE SEQUENCE [LARGE SCALE GENOMIC DNA]</scope>
    <source>
        <strain evidence="1 2">SRB007</strain>
    </source>
</reference>
<dbReference type="KEGG" id="psel:GM415_09900"/>
<name>A0A6I6JCB8_9BACT</name>
<evidence type="ECO:0000313" key="2">
    <source>
        <dbReference type="Proteomes" id="UP000428328"/>
    </source>
</evidence>
<evidence type="ECO:0000313" key="1">
    <source>
        <dbReference type="EMBL" id="QGY40426.1"/>
    </source>
</evidence>
<dbReference type="EMBL" id="CP046400">
    <property type="protein sequence ID" value="QGY40426.1"/>
    <property type="molecule type" value="Genomic_DNA"/>
</dbReference>
<gene>
    <name evidence="1" type="ORF">GM415_09900</name>
</gene>
<accession>A0A6I6JCB8</accession>